<keyword evidence="2" id="KW-0646">Protease inhibitor</keyword>
<dbReference type="InterPro" id="IPR002919">
    <property type="entry name" value="TIL_dom"/>
</dbReference>
<organism evidence="7 9">
    <name type="scientific">Bursaphelenchus xylophilus</name>
    <name type="common">Pinewood nematode worm</name>
    <name type="synonym">Aphelenchoides xylophilus</name>
    <dbReference type="NCBI Taxonomy" id="6326"/>
    <lineage>
        <taxon>Eukaryota</taxon>
        <taxon>Metazoa</taxon>
        <taxon>Ecdysozoa</taxon>
        <taxon>Nematoda</taxon>
        <taxon>Chromadorea</taxon>
        <taxon>Rhabditida</taxon>
        <taxon>Tylenchina</taxon>
        <taxon>Tylenchomorpha</taxon>
        <taxon>Aphelenchoidea</taxon>
        <taxon>Aphelenchoididae</taxon>
        <taxon>Bursaphelenchus</taxon>
    </lineage>
</organism>
<feature type="signal peptide" evidence="4">
    <location>
        <begin position="1"/>
        <end position="19"/>
    </location>
</feature>
<dbReference type="AlphaFoldDB" id="A0A1I7S0D7"/>
<dbReference type="InterPro" id="IPR036084">
    <property type="entry name" value="Ser_inhib-like_sf"/>
</dbReference>
<gene>
    <name evidence="6" type="ORF">BXYJ_LOCUS15774</name>
</gene>
<evidence type="ECO:0000256" key="4">
    <source>
        <dbReference type="SAM" id="SignalP"/>
    </source>
</evidence>
<accession>A0A1I7S0D7</accession>
<evidence type="ECO:0000313" key="8">
    <source>
        <dbReference type="Proteomes" id="UP000659654"/>
    </source>
</evidence>
<dbReference type="FunFam" id="2.10.25.10:FF:000055">
    <property type="entry name" value="alpha-tectorin isoform X1"/>
    <property type="match status" value="1"/>
</dbReference>
<dbReference type="SUPFAM" id="SSF57567">
    <property type="entry name" value="Serine protease inhibitors"/>
    <property type="match status" value="1"/>
</dbReference>
<evidence type="ECO:0000256" key="2">
    <source>
        <dbReference type="ARBA" id="ARBA00022900"/>
    </source>
</evidence>
<evidence type="ECO:0000313" key="6">
    <source>
        <dbReference type="EMBL" id="CAD5235683.1"/>
    </source>
</evidence>
<dbReference type="Proteomes" id="UP000582659">
    <property type="component" value="Unassembled WGS sequence"/>
</dbReference>
<dbReference type="PANTHER" id="PTHR11339">
    <property type="entry name" value="EXTRACELLULAR MATRIX GLYCOPROTEIN RELATED"/>
    <property type="match status" value="1"/>
</dbReference>
<dbReference type="EMBL" id="CAJFDI010000006">
    <property type="protein sequence ID" value="CAD5235683.1"/>
    <property type="molecule type" value="Genomic_DNA"/>
</dbReference>
<proteinExistence type="inferred from homology"/>
<evidence type="ECO:0000256" key="3">
    <source>
        <dbReference type="ARBA" id="ARBA00023157"/>
    </source>
</evidence>
<dbReference type="Proteomes" id="UP000095284">
    <property type="component" value="Unplaced"/>
</dbReference>
<dbReference type="WBParaSite" id="BXY_0646100.1">
    <property type="protein sequence ID" value="BXY_0646100.1"/>
    <property type="gene ID" value="BXY_0646100"/>
</dbReference>
<feature type="domain" description="TIL" evidence="5">
    <location>
        <begin position="23"/>
        <end position="81"/>
    </location>
</feature>
<name>A0A1I7S0D7_BURXY</name>
<dbReference type="InterPro" id="IPR050780">
    <property type="entry name" value="Mucin_vWF_Thrombospondin_sf"/>
</dbReference>
<evidence type="ECO:0000313" key="7">
    <source>
        <dbReference type="Proteomes" id="UP000095284"/>
    </source>
</evidence>
<keyword evidence="4" id="KW-0732">Signal</keyword>
<dbReference type="GO" id="GO:0004867">
    <property type="term" value="F:serine-type endopeptidase inhibitor activity"/>
    <property type="evidence" value="ECO:0007669"/>
    <property type="project" value="UniProtKB-KW"/>
</dbReference>
<keyword evidence="8" id="KW-1185">Reference proteome</keyword>
<dbReference type="EMBL" id="CAJFCV020000006">
    <property type="protein sequence ID" value="CAG9132220.1"/>
    <property type="molecule type" value="Genomic_DNA"/>
</dbReference>
<keyword evidence="3" id="KW-1015">Disulfide bond</keyword>
<evidence type="ECO:0000256" key="1">
    <source>
        <dbReference type="ARBA" id="ARBA00007611"/>
    </source>
</evidence>
<feature type="chain" id="PRO_5035399670" evidence="4">
    <location>
        <begin position="20"/>
        <end position="89"/>
    </location>
</feature>
<dbReference type="Gene3D" id="2.10.25.10">
    <property type="entry name" value="Laminin"/>
    <property type="match status" value="1"/>
</dbReference>
<reference evidence="9" key="1">
    <citation type="submission" date="2016-11" db="UniProtKB">
        <authorList>
            <consortium name="WormBaseParasite"/>
        </authorList>
    </citation>
    <scope>IDENTIFICATION</scope>
</reference>
<reference evidence="6" key="2">
    <citation type="submission" date="2020-09" db="EMBL/GenBank/DDBJ databases">
        <authorList>
            <person name="Kikuchi T."/>
        </authorList>
    </citation>
    <scope>NUCLEOTIDE SEQUENCE</scope>
    <source>
        <strain evidence="6">Ka4C1</strain>
    </source>
</reference>
<comment type="similarity">
    <text evidence="1">Belongs to the serine protease inhibitor-like (TIL domain-containing) family.</text>
</comment>
<dbReference type="Proteomes" id="UP000659654">
    <property type="component" value="Unassembled WGS sequence"/>
</dbReference>
<sequence>MNRLFVIVILSFLVASTMGKPNCPENSIFTPCGPACPLTCEDLVEKVDPKTRGCIQVCIEGCECNKGFALFENKCVKQETCSQLVKKSE</sequence>
<dbReference type="CDD" id="cd19941">
    <property type="entry name" value="TIL"/>
    <property type="match status" value="1"/>
</dbReference>
<evidence type="ECO:0000313" key="9">
    <source>
        <dbReference type="WBParaSite" id="BXY_0646100.1"/>
    </source>
</evidence>
<keyword evidence="2" id="KW-0722">Serine protease inhibitor</keyword>
<dbReference type="OrthoDB" id="6236007at2759"/>
<dbReference type="Pfam" id="PF01826">
    <property type="entry name" value="TIL"/>
    <property type="match status" value="1"/>
</dbReference>
<evidence type="ECO:0000259" key="5">
    <source>
        <dbReference type="Pfam" id="PF01826"/>
    </source>
</evidence>
<protein>
    <submittedName>
        <fullName evidence="6">(pine wood nematode) hypothetical protein</fullName>
    </submittedName>
    <submittedName>
        <fullName evidence="9">TIL domain-containing protein</fullName>
    </submittedName>
</protein>